<feature type="region of interest" description="Disordered" evidence="1">
    <location>
        <begin position="72"/>
        <end position="105"/>
    </location>
</feature>
<dbReference type="InterPro" id="IPR013087">
    <property type="entry name" value="Znf_C2H2_type"/>
</dbReference>
<dbReference type="InterPro" id="IPR036236">
    <property type="entry name" value="Znf_C2H2_sf"/>
</dbReference>
<reference evidence="2" key="1">
    <citation type="submission" date="2020-11" db="EMBL/GenBank/DDBJ databases">
        <authorList>
            <person name="Tran Van P."/>
        </authorList>
    </citation>
    <scope>NUCLEOTIDE SEQUENCE</scope>
</reference>
<dbReference type="Pfam" id="PF13894">
    <property type="entry name" value="zf-C2H2_4"/>
    <property type="match status" value="1"/>
</dbReference>
<dbReference type="Gene3D" id="3.30.160.60">
    <property type="entry name" value="Classic Zinc Finger"/>
    <property type="match status" value="1"/>
</dbReference>
<organism evidence="2">
    <name type="scientific">Cyprideis torosa</name>
    <dbReference type="NCBI Taxonomy" id="163714"/>
    <lineage>
        <taxon>Eukaryota</taxon>
        <taxon>Metazoa</taxon>
        <taxon>Ecdysozoa</taxon>
        <taxon>Arthropoda</taxon>
        <taxon>Crustacea</taxon>
        <taxon>Oligostraca</taxon>
        <taxon>Ostracoda</taxon>
        <taxon>Podocopa</taxon>
        <taxon>Podocopida</taxon>
        <taxon>Cytherocopina</taxon>
        <taxon>Cytheroidea</taxon>
        <taxon>Cytherideidae</taxon>
        <taxon>Cyprideis</taxon>
    </lineage>
</organism>
<dbReference type="AlphaFoldDB" id="A0A7R8W672"/>
<proteinExistence type="predicted"/>
<evidence type="ECO:0000313" key="2">
    <source>
        <dbReference type="EMBL" id="CAD7225707.1"/>
    </source>
</evidence>
<gene>
    <name evidence="2" type="ORF">CTOB1V02_LOCUS3639</name>
</gene>
<dbReference type="EMBL" id="OB660641">
    <property type="protein sequence ID" value="CAD7225707.1"/>
    <property type="molecule type" value="Genomic_DNA"/>
</dbReference>
<dbReference type="SUPFAM" id="SSF57667">
    <property type="entry name" value="beta-beta-alpha zinc fingers"/>
    <property type="match status" value="1"/>
</dbReference>
<dbReference type="SMART" id="SM00355">
    <property type="entry name" value="ZnF_C2H2"/>
    <property type="match status" value="2"/>
</dbReference>
<protein>
    <submittedName>
        <fullName evidence="2">Uncharacterized protein</fullName>
    </submittedName>
</protein>
<dbReference type="OrthoDB" id="19132at2759"/>
<feature type="compositionally biased region" description="Basic and acidic residues" evidence="1">
    <location>
        <begin position="88"/>
        <end position="105"/>
    </location>
</feature>
<name>A0A7R8W672_9CRUS</name>
<accession>A0A7R8W672</accession>
<sequence length="134" mass="15147">MFIGPSLGELEPSSPLVCSQCGEVFSTSKSWHHHLQTVHSRFYCKDCAARFKNQKSLELHKLSHRKIKSGVSGLSSLKSDPLDVSAASERKSLPPETRSRRTSEKMFKNEEAFVLDIIERVKQECRGTDLTRRG</sequence>
<dbReference type="Pfam" id="PF00096">
    <property type="entry name" value="zf-C2H2"/>
    <property type="match status" value="1"/>
</dbReference>
<evidence type="ECO:0000256" key="1">
    <source>
        <dbReference type="SAM" id="MobiDB-lite"/>
    </source>
</evidence>
<dbReference type="PROSITE" id="PS00028">
    <property type="entry name" value="ZINC_FINGER_C2H2_1"/>
    <property type="match status" value="2"/>
</dbReference>
<dbReference type="PROSITE" id="PS50157">
    <property type="entry name" value="ZINC_FINGER_C2H2_2"/>
    <property type="match status" value="2"/>
</dbReference>